<protein>
    <submittedName>
        <fullName evidence="3">NAD-dependent epimerase/dehydratase family protein</fullName>
    </submittedName>
</protein>
<dbReference type="InterPro" id="IPR036291">
    <property type="entry name" value="NAD(P)-bd_dom_sf"/>
</dbReference>
<name>A0A6M1PKD9_9BACL</name>
<dbReference type="PANTHER" id="PTHR14097:SF8">
    <property type="entry name" value="NAD(P)-BINDING DOMAIN-CONTAINING PROTEIN"/>
    <property type="match status" value="1"/>
</dbReference>
<proteinExistence type="predicted"/>
<dbReference type="Pfam" id="PF01370">
    <property type="entry name" value="Epimerase"/>
    <property type="match status" value="1"/>
</dbReference>
<dbReference type="EMBL" id="JAAKGU010000006">
    <property type="protein sequence ID" value="NGM83676.1"/>
    <property type="molecule type" value="Genomic_DNA"/>
</dbReference>
<gene>
    <name evidence="3" type="ORF">G5B47_14740</name>
</gene>
<dbReference type="Gene3D" id="3.40.50.720">
    <property type="entry name" value="NAD(P)-binding Rossmann-like Domain"/>
    <property type="match status" value="1"/>
</dbReference>
<dbReference type="PANTHER" id="PTHR14097">
    <property type="entry name" value="OXIDOREDUCTASE HTATIP2"/>
    <property type="match status" value="1"/>
</dbReference>
<comment type="subcellular location">
    <subcellularLocation>
        <location evidence="1">Membrane</location>
    </subcellularLocation>
</comment>
<dbReference type="InterPro" id="IPR001509">
    <property type="entry name" value="Epimerase_deHydtase"/>
</dbReference>
<organism evidence="3 4">
    <name type="scientific">Paenibacillus apii</name>
    <dbReference type="NCBI Taxonomy" id="1850370"/>
    <lineage>
        <taxon>Bacteria</taxon>
        <taxon>Bacillati</taxon>
        <taxon>Bacillota</taxon>
        <taxon>Bacilli</taxon>
        <taxon>Bacillales</taxon>
        <taxon>Paenibacillaceae</taxon>
        <taxon>Paenibacillus</taxon>
    </lineage>
</organism>
<comment type="caution">
    <text evidence="3">The sequence shown here is derived from an EMBL/GenBank/DDBJ whole genome shotgun (WGS) entry which is preliminary data.</text>
</comment>
<keyword evidence="4" id="KW-1185">Reference proteome</keyword>
<reference evidence="3 4" key="1">
    <citation type="submission" date="2020-02" db="EMBL/GenBank/DDBJ databases">
        <authorList>
            <person name="Gao J."/>
            <person name="Sun J."/>
        </authorList>
    </citation>
    <scope>NUCLEOTIDE SEQUENCE [LARGE SCALE GENOMIC DNA]</scope>
    <source>
        <strain evidence="3 4">7124</strain>
    </source>
</reference>
<dbReference type="SUPFAM" id="SSF51735">
    <property type="entry name" value="NAD(P)-binding Rossmann-fold domains"/>
    <property type="match status" value="1"/>
</dbReference>
<dbReference type="GO" id="GO:0016020">
    <property type="term" value="C:membrane"/>
    <property type="evidence" value="ECO:0007669"/>
    <property type="project" value="UniProtKB-SubCell"/>
</dbReference>
<dbReference type="RefSeq" id="WP_165099443.1">
    <property type="nucleotide sequence ID" value="NZ_JAAKGU010000006.1"/>
</dbReference>
<evidence type="ECO:0000259" key="2">
    <source>
        <dbReference type="Pfam" id="PF01370"/>
    </source>
</evidence>
<dbReference type="Proteomes" id="UP000480151">
    <property type="component" value="Unassembled WGS sequence"/>
</dbReference>
<evidence type="ECO:0000313" key="3">
    <source>
        <dbReference type="EMBL" id="NGM83676.1"/>
    </source>
</evidence>
<sequence length="230" mass="25689">MENGKVPAVSPIKVILTGATGMVGEGVLHECLLHPDVEEVLAVNRRPCGISHPKLKEIIHADWFNLAPIRDRLTGYDACFFCLGVSSVGKNEAEYARLTYDLTLHAAELLAGLNPQMVFCYVSGEGTDSTEQGRSMWARVKGRIENRLLRLPFKSAYMYRPGYIHPTNGLRNTHRYYYALTWLYPALRVLFPGHVITLKELGQAMIRSAVHGADSSILHSRDIAALAKRR</sequence>
<evidence type="ECO:0000313" key="4">
    <source>
        <dbReference type="Proteomes" id="UP000480151"/>
    </source>
</evidence>
<accession>A0A6M1PKD9</accession>
<evidence type="ECO:0000256" key="1">
    <source>
        <dbReference type="ARBA" id="ARBA00004370"/>
    </source>
</evidence>
<feature type="domain" description="NAD-dependent epimerase/dehydratase" evidence="2">
    <location>
        <begin position="14"/>
        <end position="120"/>
    </location>
</feature>
<dbReference type="AlphaFoldDB" id="A0A6M1PKD9"/>